<dbReference type="PANTHER" id="PTHR12588:SF12">
    <property type="entry name" value="INOSITOL OXYGENASE 1"/>
    <property type="match status" value="1"/>
</dbReference>
<feature type="binding site" evidence="10">
    <location>
        <position position="184"/>
    </location>
    <ligand>
        <name>Fe cation</name>
        <dbReference type="ChEBI" id="CHEBI:24875"/>
        <label>1</label>
    </ligand>
</feature>
<evidence type="ECO:0000256" key="11">
    <source>
        <dbReference type="RuleBase" id="RU367039"/>
    </source>
</evidence>
<proteinExistence type="inferred from homology"/>
<evidence type="ECO:0000256" key="9">
    <source>
        <dbReference type="ARBA" id="ARBA00023004"/>
    </source>
</evidence>
<evidence type="ECO:0000313" key="14">
    <source>
        <dbReference type="Proteomes" id="UP001085076"/>
    </source>
</evidence>
<dbReference type="Proteomes" id="UP001085076">
    <property type="component" value="Miscellaneous, Linkage group lg08"/>
</dbReference>
<evidence type="ECO:0000313" key="13">
    <source>
        <dbReference type="EMBL" id="KAJ0964658.1"/>
    </source>
</evidence>
<reference evidence="13" key="1">
    <citation type="submission" date="2021-03" db="EMBL/GenBank/DDBJ databases">
        <authorList>
            <person name="Li Z."/>
            <person name="Yang C."/>
        </authorList>
    </citation>
    <scope>NUCLEOTIDE SEQUENCE</scope>
    <source>
        <strain evidence="13">Dzin_1.0</strain>
        <tissue evidence="13">Leaf</tissue>
    </source>
</reference>
<evidence type="ECO:0000256" key="7">
    <source>
        <dbReference type="ARBA" id="ARBA00022723"/>
    </source>
</evidence>
<dbReference type="SUPFAM" id="SSF109604">
    <property type="entry name" value="HD-domain/PDEase-like"/>
    <property type="match status" value="1"/>
</dbReference>
<evidence type="ECO:0000256" key="5">
    <source>
        <dbReference type="ARBA" id="ARBA00022490"/>
    </source>
</evidence>
<dbReference type="GO" id="GO:0019853">
    <property type="term" value="P:L-ascorbic acid biosynthetic process"/>
    <property type="evidence" value="ECO:0007669"/>
    <property type="project" value="UniProtKB-KW"/>
</dbReference>
<dbReference type="GO" id="GO:0019310">
    <property type="term" value="P:inositol catabolic process"/>
    <property type="evidence" value="ECO:0007669"/>
    <property type="project" value="UniProtKB-UniRule"/>
</dbReference>
<dbReference type="OrthoDB" id="5151075at2759"/>
<comment type="subcellular location">
    <subcellularLocation>
        <location evidence="1 11">Cytoplasm</location>
    </subcellularLocation>
</comment>
<dbReference type="AlphaFoldDB" id="A0A9D5C1W8"/>
<accession>A0A9D5C1W8</accession>
<dbReference type="GO" id="GO:0050113">
    <property type="term" value="F:inositol oxygenase activity"/>
    <property type="evidence" value="ECO:0007669"/>
    <property type="project" value="UniProtKB-UniRule"/>
</dbReference>
<dbReference type="EC" id="1.13.99.1" evidence="4 11"/>
<keyword evidence="14" id="KW-1185">Reference proteome</keyword>
<evidence type="ECO:0000256" key="12">
    <source>
        <dbReference type="SAM" id="MobiDB-lite"/>
    </source>
</evidence>
<keyword evidence="6" id="KW-0060">Ascorbate biosynthesis</keyword>
<keyword evidence="9 10" id="KW-0408">Iron</keyword>
<dbReference type="GO" id="GO:0005506">
    <property type="term" value="F:iron ion binding"/>
    <property type="evidence" value="ECO:0007669"/>
    <property type="project" value="InterPro"/>
</dbReference>
<dbReference type="GO" id="GO:0005737">
    <property type="term" value="C:cytoplasm"/>
    <property type="evidence" value="ECO:0007669"/>
    <property type="project" value="UniProtKB-SubCell"/>
</dbReference>
<feature type="region of interest" description="Disordered" evidence="12">
    <location>
        <begin position="245"/>
        <end position="271"/>
    </location>
</feature>
<dbReference type="EMBL" id="JAGGNH010000008">
    <property type="protein sequence ID" value="KAJ0964658.1"/>
    <property type="molecule type" value="Genomic_DNA"/>
</dbReference>
<evidence type="ECO:0000256" key="8">
    <source>
        <dbReference type="ARBA" id="ARBA00023002"/>
    </source>
</evidence>
<comment type="cofactor">
    <cofactor evidence="10 11">
        <name>Fe cation</name>
        <dbReference type="ChEBI" id="CHEBI:24875"/>
    </cofactor>
    <text evidence="10 11">Binds 2 iron ions per subunit.</text>
</comment>
<comment type="pathway">
    <text evidence="2 11">Polyol metabolism; myo-inositol degradation into D-glucuronate; D-glucuronate from myo-inositol: step 1/1.</text>
</comment>
<evidence type="ECO:0000256" key="10">
    <source>
        <dbReference type="PIRSR" id="PIRSR607828-2"/>
    </source>
</evidence>
<protein>
    <recommendedName>
        <fullName evidence="4 11">Inositol oxygenase</fullName>
        <ecNumber evidence="4 11">1.13.99.1</ecNumber>
    </recommendedName>
    <alternativeName>
        <fullName evidence="11">Myo-inositol oxygenase</fullName>
    </alternativeName>
</protein>
<comment type="caution">
    <text evidence="13">The sequence shown here is derived from an EMBL/GenBank/DDBJ whole genome shotgun (WGS) entry which is preliminary data.</text>
</comment>
<feature type="binding site" evidence="10">
    <location>
        <position position="210"/>
    </location>
    <ligand>
        <name>Fe cation</name>
        <dbReference type="ChEBI" id="CHEBI:24875"/>
        <label>1</label>
    </ligand>
</feature>
<feature type="binding site" evidence="10">
    <location>
        <position position="209"/>
    </location>
    <ligand>
        <name>Fe cation</name>
        <dbReference type="ChEBI" id="CHEBI:24875"/>
        <label>1</label>
    </ligand>
</feature>
<evidence type="ECO:0000256" key="4">
    <source>
        <dbReference type="ARBA" id="ARBA00011919"/>
    </source>
</evidence>
<dbReference type="PANTHER" id="PTHR12588">
    <property type="entry name" value="MYOINOSITOL OXYGENASE"/>
    <property type="match status" value="1"/>
</dbReference>
<reference evidence="13" key="2">
    <citation type="journal article" date="2022" name="Hortic Res">
        <title>The genome of Dioscorea zingiberensis sheds light on the biosynthesis, origin and evolution of the medicinally important diosgenin saponins.</title>
        <authorList>
            <person name="Li Y."/>
            <person name="Tan C."/>
            <person name="Li Z."/>
            <person name="Guo J."/>
            <person name="Li S."/>
            <person name="Chen X."/>
            <person name="Wang C."/>
            <person name="Dai X."/>
            <person name="Yang H."/>
            <person name="Song W."/>
            <person name="Hou L."/>
            <person name="Xu J."/>
            <person name="Tong Z."/>
            <person name="Xu A."/>
            <person name="Yuan X."/>
            <person name="Wang W."/>
            <person name="Yang Q."/>
            <person name="Chen L."/>
            <person name="Sun Z."/>
            <person name="Wang K."/>
            <person name="Pan B."/>
            <person name="Chen J."/>
            <person name="Bao Y."/>
            <person name="Liu F."/>
            <person name="Qi X."/>
            <person name="Gang D.R."/>
            <person name="Wen J."/>
            <person name="Li J."/>
        </authorList>
    </citation>
    <scope>NUCLEOTIDE SEQUENCE</scope>
    <source>
        <strain evidence="13">Dzin_1.0</strain>
    </source>
</reference>
<dbReference type="InterPro" id="IPR007828">
    <property type="entry name" value="Inositol_oxygenase"/>
</dbReference>
<feature type="compositionally biased region" description="Basic residues" evidence="12">
    <location>
        <begin position="262"/>
        <end position="271"/>
    </location>
</feature>
<evidence type="ECO:0000256" key="2">
    <source>
        <dbReference type="ARBA" id="ARBA00005167"/>
    </source>
</evidence>
<comment type="catalytic activity">
    <reaction evidence="11">
        <text>myo-inositol + O2 = D-glucuronate + H2O + H(+)</text>
        <dbReference type="Rhea" id="RHEA:23696"/>
        <dbReference type="ChEBI" id="CHEBI:15377"/>
        <dbReference type="ChEBI" id="CHEBI:15378"/>
        <dbReference type="ChEBI" id="CHEBI:15379"/>
        <dbReference type="ChEBI" id="CHEBI:17268"/>
        <dbReference type="ChEBI" id="CHEBI:58720"/>
        <dbReference type="EC" id="1.13.99.1"/>
    </reaction>
</comment>
<comment type="similarity">
    <text evidence="3 11">Belongs to the myo-inositol oxygenase family.</text>
</comment>
<sequence length="271" mass="30166">MPGTTYANVVGGQSEIIPEKERATQLGDSDPMLSVDTIDGGGVGSSVIQKKKTEKSGTPTVTYTAGKKIATNRFPDTGTHGGNNMCALCNKEMEKMVDGGFVVPETNSFGHTFRDYDAESERNNTVEEFYSMNHTSQTYDFVKKMREEYGKLGRMEMSIWEACELLNEVVDESDPDLEEPQIQHLLQTAEAIRKDYPQQDWLHMTALIHDLGKVLLHATFGQHPQWAVVGDLVLRGRDDARRSGALGSVPLGVVSNDQNQGQRKRRKVEEE</sequence>
<keyword evidence="5 11" id="KW-0963">Cytoplasm</keyword>
<keyword evidence="8 11" id="KW-0560">Oxidoreductase</keyword>
<organism evidence="13 14">
    <name type="scientific">Dioscorea zingiberensis</name>
    <dbReference type="NCBI Taxonomy" id="325984"/>
    <lineage>
        <taxon>Eukaryota</taxon>
        <taxon>Viridiplantae</taxon>
        <taxon>Streptophyta</taxon>
        <taxon>Embryophyta</taxon>
        <taxon>Tracheophyta</taxon>
        <taxon>Spermatophyta</taxon>
        <taxon>Magnoliopsida</taxon>
        <taxon>Liliopsida</taxon>
        <taxon>Dioscoreales</taxon>
        <taxon>Dioscoreaceae</taxon>
        <taxon>Dioscorea</taxon>
    </lineage>
</organism>
<evidence type="ECO:0000256" key="6">
    <source>
        <dbReference type="ARBA" id="ARBA00022644"/>
    </source>
</evidence>
<evidence type="ECO:0000256" key="3">
    <source>
        <dbReference type="ARBA" id="ARBA00005286"/>
    </source>
</evidence>
<name>A0A9D5C1W8_9LILI</name>
<evidence type="ECO:0000256" key="1">
    <source>
        <dbReference type="ARBA" id="ARBA00004496"/>
    </source>
</evidence>
<keyword evidence="7 10" id="KW-0479">Metal-binding</keyword>
<dbReference type="Pfam" id="PF05153">
    <property type="entry name" value="MIOX"/>
    <property type="match status" value="1"/>
</dbReference>
<gene>
    <name evidence="13" type="ORF">J5N97_025796</name>
</gene>